<protein>
    <submittedName>
        <fullName evidence="2">Uncharacterized protein</fullName>
    </submittedName>
</protein>
<comment type="caution">
    <text evidence="2">The sequence shown here is derived from an EMBL/GenBank/DDBJ whole genome shotgun (WGS) entry which is preliminary data.</text>
</comment>
<sequence>MVTNDDYFKTGCLTHRDKGCNNARVEKKRGDTDIRDDKPRILSTADDRESKTP</sequence>
<accession>A0ABR0KC10</accession>
<gene>
    <name evidence="2" type="ORF">LTR24_005067</name>
</gene>
<dbReference type="EMBL" id="JAVRRG010000055">
    <property type="protein sequence ID" value="KAK5092605.1"/>
    <property type="molecule type" value="Genomic_DNA"/>
</dbReference>
<evidence type="ECO:0000313" key="3">
    <source>
        <dbReference type="Proteomes" id="UP001345013"/>
    </source>
</evidence>
<dbReference type="Proteomes" id="UP001345013">
    <property type="component" value="Unassembled WGS sequence"/>
</dbReference>
<name>A0ABR0KC10_9EURO</name>
<organism evidence="2 3">
    <name type="scientific">Lithohypha guttulata</name>
    <dbReference type="NCBI Taxonomy" id="1690604"/>
    <lineage>
        <taxon>Eukaryota</taxon>
        <taxon>Fungi</taxon>
        <taxon>Dikarya</taxon>
        <taxon>Ascomycota</taxon>
        <taxon>Pezizomycotina</taxon>
        <taxon>Eurotiomycetes</taxon>
        <taxon>Chaetothyriomycetidae</taxon>
        <taxon>Chaetothyriales</taxon>
        <taxon>Trichomeriaceae</taxon>
        <taxon>Lithohypha</taxon>
    </lineage>
</organism>
<keyword evidence="3" id="KW-1185">Reference proteome</keyword>
<evidence type="ECO:0000313" key="2">
    <source>
        <dbReference type="EMBL" id="KAK5092605.1"/>
    </source>
</evidence>
<proteinExistence type="predicted"/>
<reference evidence="2 3" key="1">
    <citation type="submission" date="2023-08" db="EMBL/GenBank/DDBJ databases">
        <title>Black Yeasts Isolated from many extreme environments.</title>
        <authorList>
            <person name="Coleine C."/>
            <person name="Stajich J.E."/>
            <person name="Selbmann L."/>
        </authorList>
    </citation>
    <scope>NUCLEOTIDE SEQUENCE [LARGE SCALE GENOMIC DNA]</scope>
    <source>
        <strain evidence="2 3">CCFEE 5885</strain>
    </source>
</reference>
<evidence type="ECO:0000256" key="1">
    <source>
        <dbReference type="SAM" id="MobiDB-lite"/>
    </source>
</evidence>
<feature type="region of interest" description="Disordered" evidence="1">
    <location>
        <begin position="26"/>
        <end position="53"/>
    </location>
</feature>